<reference evidence="1" key="1">
    <citation type="submission" date="2021-04" db="EMBL/GenBank/DDBJ databases">
        <title>Genomics, taxonomy and metabolism of representatives of sulfur bacteria of the genus Thiothrix: Thiothrix fructosivorans QT, Thiothrix unzii A1T and three new species, Thiothrix subterranea sp. nov., Thiothrix litoralis sp. nov. and 'Candidatus Thiothrix anitrata' sp. nov.</title>
        <authorList>
            <person name="Ravin N.V."/>
            <person name="Smolyakov D."/>
            <person name="Rudenko T.S."/>
            <person name="Mardanov A.V."/>
            <person name="Beletsky A.V."/>
            <person name="Markov N.D."/>
            <person name="Fomenkov A.I."/>
            <person name="Roberts R.J."/>
            <person name="Karnachuk O.V."/>
            <person name="Novikov A."/>
            <person name="Grabovich M.Y."/>
        </authorList>
    </citation>
    <scope>NUCLEOTIDE SEQUENCE</scope>
    <source>
        <strain evidence="1">A1</strain>
    </source>
</reference>
<dbReference type="RefSeq" id="WP_210218653.1">
    <property type="nucleotide sequence ID" value="NZ_CP072793.1"/>
</dbReference>
<dbReference type="AlphaFoldDB" id="A0A975F823"/>
<protein>
    <submittedName>
        <fullName evidence="1">Uncharacterized protein</fullName>
    </submittedName>
</protein>
<name>A0A975F823_9GAMM</name>
<gene>
    <name evidence="1" type="ORF">J9260_15675</name>
</gene>
<organism evidence="1 2">
    <name type="scientific">Thiothrix unzii</name>
    <dbReference type="NCBI Taxonomy" id="111769"/>
    <lineage>
        <taxon>Bacteria</taxon>
        <taxon>Pseudomonadati</taxon>
        <taxon>Pseudomonadota</taxon>
        <taxon>Gammaproteobacteria</taxon>
        <taxon>Thiotrichales</taxon>
        <taxon>Thiotrichaceae</taxon>
        <taxon>Thiothrix</taxon>
    </lineage>
</organism>
<dbReference type="EMBL" id="CP072793">
    <property type="protein sequence ID" value="QTR53126.1"/>
    <property type="molecule type" value="Genomic_DNA"/>
</dbReference>
<evidence type="ECO:0000313" key="2">
    <source>
        <dbReference type="Proteomes" id="UP000672009"/>
    </source>
</evidence>
<accession>A0A975F823</accession>
<dbReference type="Proteomes" id="UP000672009">
    <property type="component" value="Chromosome"/>
</dbReference>
<evidence type="ECO:0000313" key="1">
    <source>
        <dbReference type="EMBL" id="QTR53126.1"/>
    </source>
</evidence>
<keyword evidence="2" id="KW-1185">Reference proteome</keyword>
<sequence>MSAKQYPPCHHRDAEHLREELEAIHNLLRVCVDSMQLVNALELVHTTNVLDSLSERTWEAIAPAKALETVLYEEWLTKIEAQKAMEEIEARKEWRKNLPPGAIEAFQQVNAVFRANSKGEEA</sequence>
<dbReference type="KEGG" id="tun:J9260_15675"/>
<proteinExistence type="predicted"/>